<dbReference type="WBParaSite" id="PSAMB.scaffold231size63335.g3783.t1">
    <property type="protein sequence ID" value="PSAMB.scaffold231size63335.g3783.t1"/>
    <property type="gene ID" value="PSAMB.scaffold231size63335.g3783"/>
</dbReference>
<evidence type="ECO:0000313" key="2">
    <source>
        <dbReference type="Proteomes" id="UP000887566"/>
    </source>
</evidence>
<accession>A0A914VQX9</accession>
<feature type="region of interest" description="Disordered" evidence="1">
    <location>
        <begin position="56"/>
        <end position="141"/>
    </location>
</feature>
<proteinExistence type="predicted"/>
<protein>
    <submittedName>
        <fullName evidence="3">Uncharacterized protein</fullName>
    </submittedName>
</protein>
<organism evidence="2 3">
    <name type="scientific">Plectus sambesii</name>
    <dbReference type="NCBI Taxonomy" id="2011161"/>
    <lineage>
        <taxon>Eukaryota</taxon>
        <taxon>Metazoa</taxon>
        <taxon>Ecdysozoa</taxon>
        <taxon>Nematoda</taxon>
        <taxon>Chromadorea</taxon>
        <taxon>Plectida</taxon>
        <taxon>Plectina</taxon>
        <taxon>Plectoidea</taxon>
        <taxon>Plectidae</taxon>
        <taxon>Plectus</taxon>
    </lineage>
</organism>
<reference evidence="3" key="1">
    <citation type="submission" date="2022-11" db="UniProtKB">
        <authorList>
            <consortium name="WormBaseParasite"/>
        </authorList>
    </citation>
    <scope>IDENTIFICATION</scope>
</reference>
<evidence type="ECO:0000256" key="1">
    <source>
        <dbReference type="SAM" id="MobiDB-lite"/>
    </source>
</evidence>
<name>A0A914VQX9_9BILA</name>
<keyword evidence="2" id="KW-1185">Reference proteome</keyword>
<dbReference type="AlphaFoldDB" id="A0A914VQX9"/>
<sequence length="201" mass="21460">MDTRWNQAYVGEDVFWSPPHDRRLIGTISREIRVTGSLGVGKIRAEAVHQALAEYAQSSDEDSLLCGASDKGTPPRRSSDKQKPSTRNGQSPARAPPPDVTSSAQALLKRAQQSAAAKKSSQSSSVSSSPKPDAAQTTTVDPLDVVYANTQSPPGADYQNASVPIKPAKVSLKIQQLLNTLQVSAFFASCRTIRGGEWVLG</sequence>
<feature type="compositionally biased region" description="Low complexity" evidence="1">
    <location>
        <begin position="102"/>
        <end position="135"/>
    </location>
</feature>
<dbReference type="Proteomes" id="UP000887566">
    <property type="component" value="Unplaced"/>
</dbReference>
<evidence type="ECO:0000313" key="3">
    <source>
        <dbReference type="WBParaSite" id="PSAMB.scaffold231size63335.g3783.t1"/>
    </source>
</evidence>